<feature type="compositionally biased region" description="Low complexity" evidence="1">
    <location>
        <begin position="107"/>
        <end position="124"/>
    </location>
</feature>
<evidence type="ECO:0000313" key="3">
    <source>
        <dbReference type="Proteomes" id="UP001311232"/>
    </source>
</evidence>
<protein>
    <submittedName>
        <fullName evidence="2">Uncharacterized protein</fullName>
    </submittedName>
</protein>
<organism evidence="2 3">
    <name type="scientific">Crenichthys baileyi</name>
    <name type="common">White River springfish</name>
    <dbReference type="NCBI Taxonomy" id="28760"/>
    <lineage>
        <taxon>Eukaryota</taxon>
        <taxon>Metazoa</taxon>
        <taxon>Chordata</taxon>
        <taxon>Craniata</taxon>
        <taxon>Vertebrata</taxon>
        <taxon>Euteleostomi</taxon>
        <taxon>Actinopterygii</taxon>
        <taxon>Neopterygii</taxon>
        <taxon>Teleostei</taxon>
        <taxon>Neoteleostei</taxon>
        <taxon>Acanthomorphata</taxon>
        <taxon>Ovalentaria</taxon>
        <taxon>Atherinomorphae</taxon>
        <taxon>Cyprinodontiformes</taxon>
        <taxon>Goodeidae</taxon>
        <taxon>Crenichthys</taxon>
    </lineage>
</organism>
<dbReference type="EMBL" id="JAHHUM010002306">
    <property type="protein sequence ID" value="KAK5605364.1"/>
    <property type="molecule type" value="Genomic_DNA"/>
</dbReference>
<sequence>MLLPSIFLHSGSFPQPIMTERPSQETDRAGKLKQWIHQQDEEIKARYGEDIEIEPSPILLAEMEEVFGGSRLVLAPPGYNPSQRSSTFVSSAPVPCSSRRRRRHRLPSAAAAAAEPSATVTASAEQPRRLCLQVSSHFMQQVFPLPDVTDHQKRQGAH</sequence>
<feature type="compositionally biased region" description="Polar residues" evidence="1">
    <location>
        <begin position="80"/>
        <end position="89"/>
    </location>
</feature>
<proteinExistence type="predicted"/>
<feature type="region of interest" description="Disordered" evidence="1">
    <location>
        <begin position="78"/>
        <end position="124"/>
    </location>
</feature>
<comment type="caution">
    <text evidence="2">The sequence shown here is derived from an EMBL/GenBank/DDBJ whole genome shotgun (WGS) entry which is preliminary data.</text>
</comment>
<accession>A0AAV9RAD3</accession>
<reference evidence="2 3" key="1">
    <citation type="submission" date="2021-06" db="EMBL/GenBank/DDBJ databases">
        <authorList>
            <person name="Palmer J.M."/>
        </authorList>
    </citation>
    <scope>NUCLEOTIDE SEQUENCE [LARGE SCALE GENOMIC DNA]</scope>
    <source>
        <strain evidence="2 3">MEX-2019</strain>
        <tissue evidence="2">Muscle</tissue>
    </source>
</reference>
<evidence type="ECO:0000313" key="2">
    <source>
        <dbReference type="EMBL" id="KAK5605364.1"/>
    </source>
</evidence>
<evidence type="ECO:0000256" key="1">
    <source>
        <dbReference type="SAM" id="MobiDB-lite"/>
    </source>
</evidence>
<gene>
    <name evidence="2" type="ORF">CRENBAI_025563</name>
</gene>
<keyword evidence="3" id="KW-1185">Reference proteome</keyword>
<dbReference type="Proteomes" id="UP001311232">
    <property type="component" value="Unassembled WGS sequence"/>
</dbReference>
<dbReference type="AlphaFoldDB" id="A0AAV9RAD3"/>
<name>A0AAV9RAD3_9TELE</name>